<evidence type="ECO:0000313" key="4">
    <source>
        <dbReference type="Proteomes" id="UP001265259"/>
    </source>
</evidence>
<dbReference type="Gene3D" id="1.10.101.10">
    <property type="entry name" value="PGBD-like superfamily/PGBD"/>
    <property type="match status" value="1"/>
</dbReference>
<dbReference type="InterPro" id="IPR036366">
    <property type="entry name" value="PGBDSf"/>
</dbReference>
<dbReference type="Pfam" id="PF13406">
    <property type="entry name" value="SLT_2"/>
    <property type="match status" value="1"/>
</dbReference>
<dbReference type="InterPro" id="IPR043426">
    <property type="entry name" value="MltB-like"/>
</dbReference>
<accession>A0ABU3DE69</accession>
<feature type="domain" description="Transglycosylase SLT" evidence="2">
    <location>
        <begin position="47"/>
        <end position="338"/>
    </location>
</feature>
<dbReference type="RefSeq" id="WP_311689106.1">
    <property type="nucleotide sequence ID" value="NZ_JAVRHL010000001.1"/>
</dbReference>
<reference evidence="3 4" key="1">
    <citation type="submission" date="2023-09" db="EMBL/GenBank/DDBJ databases">
        <authorList>
            <person name="Rey-Velasco X."/>
        </authorList>
    </citation>
    <scope>NUCLEOTIDE SEQUENCE [LARGE SCALE GENOMIC DNA]</scope>
    <source>
        <strain evidence="3 4">F158</strain>
    </source>
</reference>
<dbReference type="InterPro" id="IPR031304">
    <property type="entry name" value="SLT_2"/>
</dbReference>
<protein>
    <submittedName>
        <fullName evidence="3">Lytic murein transglycosylase</fullName>
    </submittedName>
</protein>
<comment type="caution">
    <text evidence="3">The sequence shown here is derived from an EMBL/GenBank/DDBJ whole genome shotgun (WGS) entry which is preliminary data.</text>
</comment>
<dbReference type="NCBIfam" id="TIGR02283">
    <property type="entry name" value="MltB_2"/>
    <property type="match status" value="1"/>
</dbReference>
<feature type="domain" description="Peptidoglycan binding-like" evidence="1">
    <location>
        <begin position="361"/>
        <end position="414"/>
    </location>
</feature>
<dbReference type="SUPFAM" id="SSF47090">
    <property type="entry name" value="PGBD-like"/>
    <property type="match status" value="1"/>
</dbReference>
<dbReference type="InterPro" id="IPR023346">
    <property type="entry name" value="Lysozyme-like_dom_sf"/>
</dbReference>
<evidence type="ECO:0000313" key="3">
    <source>
        <dbReference type="EMBL" id="MDT0681432.1"/>
    </source>
</evidence>
<dbReference type="CDD" id="cd13399">
    <property type="entry name" value="Slt35-like"/>
    <property type="match status" value="1"/>
</dbReference>
<dbReference type="InterPro" id="IPR011970">
    <property type="entry name" value="MltB_2"/>
</dbReference>
<name>A0ABU3DE69_9RHOB</name>
<proteinExistence type="predicted"/>
<dbReference type="InterPro" id="IPR036365">
    <property type="entry name" value="PGBD-like_sf"/>
</dbReference>
<evidence type="ECO:0000259" key="1">
    <source>
        <dbReference type="Pfam" id="PF01471"/>
    </source>
</evidence>
<evidence type="ECO:0000259" key="2">
    <source>
        <dbReference type="Pfam" id="PF13406"/>
    </source>
</evidence>
<dbReference type="PANTHER" id="PTHR30163:SF8">
    <property type="entry name" value="LYTIC MUREIN TRANSGLYCOSYLASE"/>
    <property type="match status" value="1"/>
</dbReference>
<dbReference type="PANTHER" id="PTHR30163">
    <property type="entry name" value="MEMBRANE-BOUND LYTIC MUREIN TRANSGLYCOSYLASE B"/>
    <property type="match status" value="1"/>
</dbReference>
<dbReference type="InterPro" id="IPR002477">
    <property type="entry name" value="Peptidoglycan-bd-like"/>
</dbReference>
<organism evidence="3 4">
    <name type="scientific">Tropicimonas omnivorans</name>
    <dbReference type="NCBI Taxonomy" id="3075590"/>
    <lineage>
        <taxon>Bacteria</taxon>
        <taxon>Pseudomonadati</taxon>
        <taxon>Pseudomonadota</taxon>
        <taxon>Alphaproteobacteria</taxon>
        <taxon>Rhodobacterales</taxon>
        <taxon>Roseobacteraceae</taxon>
        <taxon>Tropicimonas</taxon>
    </lineage>
</organism>
<keyword evidence="4" id="KW-1185">Reference proteome</keyword>
<dbReference type="Gene3D" id="1.10.8.350">
    <property type="entry name" value="Bacterial muramidase"/>
    <property type="match status" value="1"/>
</dbReference>
<dbReference type="EMBL" id="JAVRHL010000001">
    <property type="protein sequence ID" value="MDT0681432.1"/>
    <property type="molecule type" value="Genomic_DNA"/>
</dbReference>
<dbReference type="Proteomes" id="UP001265259">
    <property type="component" value="Unassembled WGS sequence"/>
</dbReference>
<sequence length="415" mass="44288">MMATGFILAGVAFGPMGCAGPVETSIRPGARPAGGPVSIQPTRNAGFDQWISGFTARAQNQGIRGETLSRAFAGVTYDEDAIRRDRSQAEFHKAIWEYLDGAVSTARIANGRDALARHQGTLSAIEARYGVPAEVVTAVWGMESAYGAMRGSSDIVSSLSTLAYDGRRGEFFEAQLIAALKILQSGDVAPRSMTGSWAGAMGHTQFMPTSYLDYAVDFRGDGRRDIWSDDPTDALASTANYLAKHGWNRGQPWAVEVVLPQGFDAALTGKETKRRPSDWARLGVRSVAGGTVPDHGQSSILIPAGINGPALMIFDNFRVIERYNSADAYVIGVGHLSDRIAGAGPIRGAWPRGERPLAFTERKELQERLTLAGFSTGGVDGKIGPDTTAAIRQWQRSVGLAPDGFASAAVLAKLR</sequence>
<dbReference type="Gene3D" id="1.10.530.10">
    <property type="match status" value="1"/>
</dbReference>
<dbReference type="Pfam" id="PF01471">
    <property type="entry name" value="PG_binding_1"/>
    <property type="match status" value="1"/>
</dbReference>
<gene>
    <name evidence="3" type="ORF">RM543_01950</name>
</gene>
<dbReference type="SUPFAM" id="SSF53955">
    <property type="entry name" value="Lysozyme-like"/>
    <property type="match status" value="1"/>
</dbReference>